<dbReference type="Proteomes" id="UP000176451">
    <property type="component" value="Unassembled WGS sequence"/>
</dbReference>
<dbReference type="EMBL" id="MEZV01000009">
    <property type="protein sequence ID" value="OGD67793.1"/>
    <property type="molecule type" value="Genomic_DNA"/>
</dbReference>
<evidence type="ECO:0000313" key="1">
    <source>
        <dbReference type="EMBL" id="OGD67793.1"/>
    </source>
</evidence>
<gene>
    <name evidence="1" type="ORF">A3F08_01355</name>
</gene>
<comment type="caution">
    <text evidence="1">The sequence shown here is derived from an EMBL/GenBank/DDBJ whole genome shotgun (WGS) entry which is preliminary data.</text>
</comment>
<accession>A0A1F5EKB9</accession>
<protein>
    <submittedName>
        <fullName evidence="1">Uncharacterized protein</fullName>
    </submittedName>
</protein>
<dbReference type="AlphaFoldDB" id="A0A1F5EKB9"/>
<name>A0A1F5EKB9_9BACT</name>
<proteinExistence type="predicted"/>
<organism evidence="1 2">
    <name type="scientific">Candidatus Berkelbacteria bacterium RIFCSPHIGHO2_12_FULL_36_9</name>
    <dbReference type="NCBI Taxonomy" id="1797469"/>
    <lineage>
        <taxon>Bacteria</taxon>
        <taxon>Candidatus Berkelbacteria</taxon>
    </lineage>
</organism>
<evidence type="ECO:0000313" key="2">
    <source>
        <dbReference type="Proteomes" id="UP000176451"/>
    </source>
</evidence>
<sequence>MLDQSTCRQCNQSFIIEQEDLKFYDRISPVFNGKKYQIPPPALCPNCRDARRYSWRNERHLYKRKCAKSGKEIISMYSPDSEYIVWDKDEWHKDDWDPLDFGQDYNLSRSFFKQFDQMIKKIPRPAITLYNHEKCDFCNFVWDSKNCYLCFGSKGCENCLYSSRLINSIGCVDCQELRECQLCYECIFCMNCYNCQNCEKCFDSRGLFFCYDCRGSSDMFMCTGIRNKQYYIRNKQYTKDEYLKMIKNEKIGLYSKREKLVEEFKFNKKKSIRLENDNLKCENCTGNYLIECKNCHECYSLKNVEDSKFAYFGTSIKNCYDFSQVVDLEFCYEVTSGSGYKNIFCAWPVYGDNNYYCNFCENCSNCFGCFGLKHKKFCILNKQYSEEEYSELVPKIIEKMLSNNEWGEFFPYWTSPFCYNESMADIYHPKTKEEAVSLGAKWRENDHAIKYVGLFYVPKNDISEYKDDDEKKKLLQGVIKCNVSGKPFKIMPQELVFYMENQIPMPMKHYDIRFKERFSLINPRKLYHRECMCEERGHGHSERCETEFETTYAPDRPEKVYCEKCYQQSML</sequence>
<reference evidence="1 2" key="1">
    <citation type="journal article" date="2016" name="Nat. Commun.">
        <title>Thousands of microbial genomes shed light on interconnected biogeochemical processes in an aquifer system.</title>
        <authorList>
            <person name="Anantharaman K."/>
            <person name="Brown C.T."/>
            <person name="Hug L.A."/>
            <person name="Sharon I."/>
            <person name="Castelle C.J."/>
            <person name="Probst A.J."/>
            <person name="Thomas B.C."/>
            <person name="Singh A."/>
            <person name="Wilkins M.J."/>
            <person name="Karaoz U."/>
            <person name="Brodie E.L."/>
            <person name="Williams K.H."/>
            <person name="Hubbard S.S."/>
            <person name="Banfield J.F."/>
        </authorList>
    </citation>
    <scope>NUCLEOTIDE SEQUENCE [LARGE SCALE GENOMIC DNA]</scope>
</reference>